<name>A0AAJ4P2D1_ACILW</name>
<dbReference type="PROSITE" id="PS51898">
    <property type="entry name" value="TYR_RECOMBINASE"/>
    <property type="match status" value="1"/>
</dbReference>
<dbReference type="Gene3D" id="1.10.443.10">
    <property type="entry name" value="Intergrase catalytic core"/>
    <property type="match status" value="1"/>
</dbReference>
<evidence type="ECO:0000256" key="1">
    <source>
        <dbReference type="ARBA" id="ARBA00008857"/>
    </source>
</evidence>
<dbReference type="PANTHER" id="PTHR30629">
    <property type="entry name" value="PROPHAGE INTEGRASE"/>
    <property type="match status" value="1"/>
</dbReference>
<dbReference type="CDD" id="cd00801">
    <property type="entry name" value="INT_P4_C"/>
    <property type="match status" value="1"/>
</dbReference>
<dbReference type="InterPro" id="IPR025166">
    <property type="entry name" value="Integrase_DNA_bind_dom"/>
</dbReference>
<dbReference type="Pfam" id="PF00589">
    <property type="entry name" value="Phage_integrase"/>
    <property type="match status" value="1"/>
</dbReference>
<dbReference type="SUPFAM" id="SSF56349">
    <property type="entry name" value="DNA breaking-rejoining enzymes"/>
    <property type="match status" value="1"/>
</dbReference>
<evidence type="ECO:0000313" key="6">
    <source>
        <dbReference type="EMBL" id="QXR06593.1"/>
    </source>
</evidence>
<dbReference type="InterPro" id="IPR038488">
    <property type="entry name" value="Integrase_DNA-bd_sf"/>
</dbReference>
<evidence type="ECO:0000256" key="3">
    <source>
        <dbReference type="ARBA" id="ARBA00023125"/>
    </source>
</evidence>
<dbReference type="GO" id="GO:0006310">
    <property type="term" value="P:DNA recombination"/>
    <property type="evidence" value="ECO:0007669"/>
    <property type="project" value="UniProtKB-KW"/>
</dbReference>
<gene>
    <name evidence="6" type="ORF">EVX74_010800</name>
</gene>
<accession>A0AAJ4P2D1</accession>
<reference evidence="6" key="1">
    <citation type="submission" date="2018-10" db="EMBL/GenBank/DDBJ databases">
        <authorList>
            <person name="D'Souza A.W."/>
            <person name="Potter R.F."/>
            <person name="Wallace M."/>
            <person name="Shupe A."/>
            <person name="Patel S."/>
            <person name="Sun S."/>
            <person name="Gul D."/>
            <person name="Kwon J.H."/>
            <person name="Andleeb S."/>
            <person name="Burnham C.-A.D."/>
            <person name="Dantas G."/>
        </authorList>
    </citation>
    <scope>NUCLEOTIDE SEQUENCE</scope>
    <source>
        <strain evidence="6">AL_065</strain>
    </source>
</reference>
<dbReference type="InterPro" id="IPR050808">
    <property type="entry name" value="Phage_Integrase"/>
</dbReference>
<dbReference type="EMBL" id="CP078045">
    <property type="protein sequence ID" value="QXR06593.1"/>
    <property type="molecule type" value="Genomic_DNA"/>
</dbReference>
<evidence type="ECO:0000313" key="7">
    <source>
        <dbReference type="Proteomes" id="UP000293391"/>
    </source>
</evidence>
<dbReference type="PANTHER" id="PTHR30629:SF2">
    <property type="entry name" value="PROPHAGE INTEGRASE INTS-RELATED"/>
    <property type="match status" value="1"/>
</dbReference>
<evidence type="ECO:0000259" key="5">
    <source>
        <dbReference type="PROSITE" id="PS51898"/>
    </source>
</evidence>
<dbReference type="InterPro" id="IPR011010">
    <property type="entry name" value="DNA_brk_join_enz"/>
</dbReference>
<keyword evidence="4" id="KW-0233">DNA recombination</keyword>
<keyword evidence="2" id="KW-0229">DNA integration</keyword>
<protein>
    <submittedName>
        <fullName evidence="6">Site-specific integrase</fullName>
    </submittedName>
</protein>
<dbReference type="AlphaFoldDB" id="A0AAJ4P2D1"/>
<evidence type="ECO:0000256" key="4">
    <source>
        <dbReference type="ARBA" id="ARBA00023172"/>
    </source>
</evidence>
<organism evidence="6 7">
    <name type="scientific">Acinetobacter lwoffii</name>
    <dbReference type="NCBI Taxonomy" id="28090"/>
    <lineage>
        <taxon>Bacteria</taxon>
        <taxon>Pseudomonadati</taxon>
        <taxon>Pseudomonadota</taxon>
        <taxon>Gammaproteobacteria</taxon>
        <taxon>Moraxellales</taxon>
        <taxon>Moraxellaceae</taxon>
        <taxon>Acinetobacter</taxon>
    </lineage>
</organism>
<dbReference type="GO" id="GO:0003677">
    <property type="term" value="F:DNA binding"/>
    <property type="evidence" value="ECO:0007669"/>
    <property type="project" value="UniProtKB-KW"/>
</dbReference>
<reference evidence="6" key="2">
    <citation type="journal article" date="2019" name="Nat. Commun.">
        <title>Spatiotemporal dynamics of multidrug resistant bacteria on intensive care unit surfaces.</title>
        <authorList>
            <person name="D'Souza A.W."/>
            <person name="Potter R.F."/>
            <person name="Wallace M."/>
            <person name="Shupe A."/>
            <person name="Patel S."/>
            <person name="Sun X."/>
            <person name="Gul D."/>
            <person name="Kwon J.H."/>
            <person name="Andleeb S."/>
            <person name="Burnham C.D."/>
            <person name="Dantas G."/>
        </authorList>
    </citation>
    <scope>NUCLEOTIDE SEQUENCE</scope>
    <source>
        <strain evidence="6">AL_065</strain>
    </source>
</reference>
<dbReference type="InterPro" id="IPR010998">
    <property type="entry name" value="Integrase_recombinase_N"/>
</dbReference>
<comment type="similarity">
    <text evidence="1">Belongs to the 'phage' integrase family.</text>
</comment>
<feature type="domain" description="Tyr recombinase" evidence="5">
    <location>
        <begin position="214"/>
        <end position="395"/>
    </location>
</feature>
<dbReference type="Gene3D" id="1.10.150.130">
    <property type="match status" value="1"/>
</dbReference>
<reference evidence="6" key="3">
    <citation type="submission" date="2021-06" db="EMBL/GenBank/DDBJ databases">
        <authorList>
            <person name="Diorio-Toth L."/>
        </authorList>
    </citation>
    <scope>NUCLEOTIDE SEQUENCE</scope>
    <source>
        <strain evidence="6">AL_065</strain>
    </source>
</reference>
<dbReference type="Proteomes" id="UP000293391">
    <property type="component" value="Chromosome"/>
</dbReference>
<evidence type="ECO:0000256" key="2">
    <source>
        <dbReference type="ARBA" id="ARBA00022908"/>
    </source>
</evidence>
<keyword evidence="3" id="KW-0238">DNA-binding</keyword>
<dbReference type="RefSeq" id="WP_129717485.1">
    <property type="nucleotide sequence ID" value="NZ_CP078045.1"/>
</dbReference>
<dbReference type="Gene3D" id="3.30.160.390">
    <property type="entry name" value="Integrase, DNA-binding domain"/>
    <property type="match status" value="1"/>
</dbReference>
<dbReference type="InterPro" id="IPR002104">
    <property type="entry name" value="Integrase_catalytic"/>
</dbReference>
<dbReference type="InterPro" id="IPR013762">
    <property type="entry name" value="Integrase-like_cat_sf"/>
</dbReference>
<dbReference type="GO" id="GO:0015074">
    <property type="term" value="P:DNA integration"/>
    <property type="evidence" value="ECO:0007669"/>
    <property type="project" value="UniProtKB-KW"/>
</dbReference>
<dbReference type="Pfam" id="PF13356">
    <property type="entry name" value="Arm-DNA-bind_3"/>
    <property type="match status" value="1"/>
</dbReference>
<proteinExistence type="inferred from homology"/>
<sequence>MPKLTKSFIDKYPAPISKDKFEWDTELKGFGIRVTPKGRVSFIVQNRVNGRSERITIGQYGVFAPDQARDIAREHLRTMRMGTSPTAQAKAHALMSITLREVCDSYIKDRSLKASSQSEIRRHVTTSFEAWQDTPIAAINREDVNKRYNQLKEHGLRGNAPAPAQANQAFSVLRALINYAMDEYRKEDGTLLIQENPVNILKKKMVKLKPRTSRIPDSKVNDVWNYLWSTRENAFNRETLASIDLIIFLMLTGARLGEARTLTWDRVNLEEAWWHIPDPKNHNPVYLPLSTQAIELLKARPRTEGSPFVFASWSKSGHIIDPRDSLKRMSEVAGTPITAHDLRRTFTTIGVAHCGIDLNKVELLTNHVPKGVTAIHYLETTHLQYLRPEIQQVADWIDKSKSQKIICALT</sequence>